<organism evidence="1 2">
    <name type="scientific">Meloidogyne enterolobii</name>
    <name type="common">Root-knot nematode worm</name>
    <name type="synonym">Meloidogyne mayaguensis</name>
    <dbReference type="NCBI Taxonomy" id="390850"/>
    <lineage>
        <taxon>Eukaryota</taxon>
        <taxon>Metazoa</taxon>
        <taxon>Ecdysozoa</taxon>
        <taxon>Nematoda</taxon>
        <taxon>Chromadorea</taxon>
        <taxon>Rhabditida</taxon>
        <taxon>Tylenchina</taxon>
        <taxon>Tylenchomorpha</taxon>
        <taxon>Tylenchoidea</taxon>
        <taxon>Meloidogynidae</taxon>
        <taxon>Meloidogyninae</taxon>
        <taxon>Meloidogyne</taxon>
    </lineage>
</organism>
<dbReference type="EMBL" id="CAVMJV010000175">
    <property type="protein sequence ID" value="CAK5120272.1"/>
    <property type="molecule type" value="Genomic_DNA"/>
</dbReference>
<evidence type="ECO:0000313" key="1">
    <source>
        <dbReference type="EMBL" id="CAK5120272.1"/>
    </source>
</evidence>
<name>A0ACB1B4P9_MELEN</name>
<dbReference type="Proteomes" id="UP001497535">
    <property type="component" value="Unassembled WGS sequence"/>
</dbReference>
<sequence length="105" mass="12398">MNILRHKKWHVRTKENVARVRRDEAKAAEEEEARAERATLADHEYRMHRLKSKNNGSTSDVANFNDIFRLFLFFLSCTDDASYSTPFHVQKNLCFQSMVGNISWY</sequence>
<proteinExistence type="predicted"/>
<evidence type="ECO:0000313" key="2">
    <source>
        <dbReference type="Proteomes" id="UP001497535"/>
    </source>
</evidence>
<accession>A0ACB1B4P9</accession>
<gene>
    <name evidence="1" type="ORF">MENTE1834_LOCUS46703</name>
</gene>
<keyword evidence="2" id="KW-1185">Reference proteome</keyword>
<comment type="caution">
    <text evidence="1">The sequence shown here is derived from an EMBL/GenBank/DDBJ whole genome shotgun (WGS) entry which is preliminary data.</text>
</comment>
<protein>
    <submittedName>
        <fullName evidence="1">Uncharacterized protein</fullName>
    </submittedName>
</protein>
<reference evidence="1" key="1">
    <citation type="submission" date="2023-11" db="EMBL/GenBank/DDBJ databases">
        <authorList>
            <person name="Poullet M."/>
        </authorList>
    </citation>
    <scope>NUCLEOTIDE SEQUENCE</scope>
    <source>
        <strain evidence="1">E1834</strain>
    </source>
</reference>